<sequence length="208" mass="22195">MIGKIAALGLVSLLGLSALAWRQPAPATSTPAASPSATNPAGAAPVRAKAASLVAEGAMLPERLLECRLSRITNFNPAREQAPSEFTYEGDHRFALLLPSIPVRTTEPPLSTLPPEPVDPRTRIVADPDGISGGAAAKPFERVVDYWPERVEMTTPIGNGSVNLIILQRSQAKPGLIDLFMTRATDAVSWDEKHIYSGHCKPSEKRAG</sequence>
<evidence type="ECO:0000256" key="1">
    <source>
        <dbReference type="SAM" id="SignalP"/>
    </source>
</evidence>
<keyword evidence="1" id="KW-0732">Signal</keyword>
<dbReference type="AlphaFoldDB" id="A0A7W6JTI1"/>
<name>A0A7W6JTI1_9SPHN</name>
<gene>
    <name evidence="2" type="ORF">GGR46_002837</name>
</gene>
<keyword evidence="3" id="KW-1185">Reference proteome</keyword>
<reference evidence="2 3" key="1">
    <citation type="submission" date="2020-08" db="EMBL/GenBank/DDBJ databases">
        <title>Genomic Encyclopedia of Type Strains, Phase IV (KMG-IV): sequencing the most valuable type-strain genomes for metagenomic binning, comparative biology and taxonomic classification.</title>
        <authorList>
            <person name="Goeker M."/>
        </authorList>
    </citation>
    <scope>NUCLEOTIDE SEQUENCE [LARGE SCALE GENOMIC DNA]</scope>
    <source>
        <strain evidence="2 3">DSM 101806</strain>
    </source>
</reference>
<evidence type="ECO:0000313" key="3">
    <source>
        <dbReference type="Proteomes" id="UP000557392"/>
    </source>
</evidence>
<feature type="signal peptide" evidence="1">
    <location>
        <begin position="1"/>
        <end position="20"/>
    </location>
</feature>
<dbReference type="Proteomes" id="UP000557392">
    <property type="component" value="Unassembled WGS sequence"/>
</dbReference>
<accession>A0A7W6JTI1</accession>
<organism evidence="2 3">
    <name type="scientific">Sphingomonas kyeonggiensis</name>
    <dbReference type="NCBI Taxonomy" id="1268553"/>
    <lineage>
        <taxon>Bacteria</taxon>
        <taxon>Pseudomonadati</taxon>
        <taxon>Pseudomonadota</taxon>
        <taxon>Alphaproteobacteria</taxon>
        <taxon>Sphingomonadales</taxon>
        <taxon>Sphingomonadaceae</taxon>
        <taxon>Sphingomonas</taxon>
    </lineage>
</organism>
<comment type="caution">
    <text evidence="2">The sequence shown here is derived from an EMBL/GenBank/DDBJ whole genome shotgun (WGS) entry which is preliminary data.</text>
</comment>
<proteinExistence type="predicted"/>
<protein>
    <submittedName>
        <fullName evidence="2">Uncharacterized protein</fullName>
    </submittedName>
</protein>
<dbReference type="RefSeq" id="WP_183998564.1">
    <property type="nucleotide sequence ID" value="NZ_JACIEH010000002.1"/>
</dbReference>
<evidence type="ECO:0000313" key="2">
    <source>
        <dbReference type="EMBL" id="MBB4099273.1"/>
    </source>
</evidence>
<dbReference type="EMBL" id="JACIEH010000002">
    <property type="protein sequence ID" value="MBB4099273.1"/>
    <property type="molecule type" value="Genomic_DNA"/>
</dbReference>
<feature type="chain" id="PRO_5030776566" evidence="1">
    <location>
        <begin position="21"/>
        <end position="208"/>
    </location>
</feature>